<keyword evidence="3" id="KW-1185">Reference proteome</keyword>
<keyword evidence="2" id="KW-0677">Repeat</keyword>
<dbReference type="KEGG" id="aplc:110976209"/>
<evidence type="ECO:0000313" key="3">
    <source>
        <dbReference type="Proteomes" id="UP000694845"/>
    </source>
</evidence>
<dbReference type="Pfam" id="PF13855">
    <property type="entry name" value="LRR_8"/>
    <property type="match status" value="1"/>
</dbReference>
<dbReference type="InterPro" id="IPR003591">
    <property type="entry name" value="Leu-rich_rpt_typical-subtyp"/>
</dbReference>
<sequence>MDADIMFGFTGGLLSSIRLNFNKLQSLGPQTFSGVSSPWRIVLHHNNIQEIPSRLMYRKDKELVMYSLDFDNNRIERVAPNAFEGIKYIQALYFSTNRIQYLPDEVFINTTVGGILDLSLNLLQSIPQCIRSLKRLRHLYVHGNRLSVLSRETFSEMYSLRDLMISDNPIILIDDRVFSETQLVNL</sequence>
<dbReference type="SMART" id="SM00369">
    <property type="entry name" value="LRR_TYP"/>
    <property type="match status" value="5"/>
</dbReference>
<dbReference type="PANTHER" id="PTHR45617">
    <property type="entry name" value="LEUCINE RICH REPEAT FAMILY PROTEIN"/>
    <property type="match status" value="1"/>
</dbReference>
<dbReference type="InterPro" id="IPR001611">
    <property type="entry name" value="Leu-rich_rpt"/>
</dbReference>
<protein>
    <submittedName>
        <fullName evidence="4">Volume-regulated anion channel subunit LRRC8D-like</fullName>
    </submittedName>
</protein>
<proteinExistence type="predicted"/>
<evidence type="ECO:0000313" key="4">
    <source>
        <dbReference type="RefSeq" id="XP_022084985.1"/>
    </source>
</evidence>
<evidence type="ECO:0000256" key="1">
    <source>
        <dbReference type="ARBA" id="ARBA00022614"/>
    </source>
</evidence>
<gene>
    <name evidence="4" type="primary">LOC110976209</name>
</gene>
<dbReference type="Gene3D" id="3.80.10.10">
    <property type="entry name" value="Ribonuclease Inhibitor"/>
    <property type="match status" value="1"/>
</dbReference>
<organism evidence="3 4">
    <name type="scientific">Acanthaster planci</name>
    <name type="common">Crown-of-thorns starfish</name>
    <dbReference type="NCBI Taxonomy" id="133434"/>
    <lineage>
        <taxon>Eukaryota</taxon>
        <taxon>Metazoa</taxon>
        <taxon>Echinodermata</taxon>
        <taxon>Eleutherozoa</taxon>
        <taxon>Asterozoa</taxon>
        <taxon>Asteroidea</taxon>
        <taxon>Valvatacea</taxon>
        <taxon>Valvatida</taxon>
        <taxon>Acanthasteridae</taxon>
        <taxon>Acanthaster</taxon>
    </lineage>
</organism>
<dbReference type="GeneID" id="110976209"/>
<name>A0A8B7XY77_ACAPL</name>
<reference evidence="4" key="1">
    <citation type="submission" date="2025-08" db="UniProtKB">
        <authorList>
            <consortium name="RefSeq"/>
        </authorList>
    </citation>
    <scope>IDENTIFICATION</scope>
</reference>
<dbReference type="InterPro" id="IPR032675">
    <property type="entry name" value="LRR_dom_sf"/>
</dbReference>
<dbReference type="Pfam" id="PF13306">
    <property type="entry name" value="LRR_5"/>
    <property type="match status" value="1"/>
</dbReference>
<dbReference type="RefSeq" id="XP_022084985.1">
    <property type="nucleotide sequence ID" value="XM_022229293.1"/>
</dbReference>
<dbReference type="InterPro" id="IPR026906">
    <property type="entry name" value="LRR_5"/>
</dbReference>
<dbReference type="Proteomes" id="UP000694845">
    <property type="component" value="Unplaced"/>
</dbReference>
<evidence type="ECO:0000256" key="2">
    <source>
        <dbReference type="ARBA" id="ARBA00022737"/>
    </source>
</evidence>
<dbReference type="SUPFAM" id="SSF52058">
    <property type="entry name" value="L domain-like"/>
    <property type="match status" value="1"/>
</dbReference>
<keyword evidence="1" id="KW-0433">Leucine-rich repeat</keyword>
<accession>A0A8B7XY77</accession>
<dbReference type="AlphaFoldDB" id="A0A8B7XY77"/>
<dbReference type="PANTHER" id="PTHR45617:SF169">
    <property type="entry name" value="LRRCT DOMAIN-CONTAINING PROTEIN"/>
    <property type="match status" value="1"/>
</dbReference>
<dbReference type="OrthoDB" id="694479at2759"/>